<dbReference type="PANTHER" id="PTHR13696">
    <property type="entry name" value="P-LOOP CONTAINING NUCLEOSIDE TRIPHOSPHATE HYDROLASE"/>
    <property type="match status" value="1"/>
</dbReference>
<dbReference type="Pfam" id="PF01656">
    <property type="entry name" value="CbiA"/>
    <property type="match status" value="1"/>
</dbReference>
<organism evidence="2 3">
    <name type="scientific">Mucilaginibacter ginkgonis</name>
    <dbReference type="NCBI Taxonomy" id="2682091"/>
    <lineage>
        <taxon>Bacteria</taxon>
        <taxon>Pseudomonadati</taxon>
        <taxon>Bacteroidota</taxon>
        <taxon>Sphingobacteriia</taxon>
        <taxon>Sphingobacteriales</taxon>
        <taxon>Sphingobacteriaceae</taxon>
        <taxon>Mucilaginibacter</taxon>
    </lineage>
</organism>
<keyword evidence="3" id="KW-1185">Reference proteome</keyword>
<proteinExistence type="predicted"/>
<reference evidence="2 3" key="1">
    <citation type="submission" date="2020-12" db="EMBL/GenBank/DDBJ databases">
        <title>HMF7856_wgs.fasta genome submission.</title>
        <authorList>
            <person name="Kang H."/>
            <person name="Kim H."/>
            <person name="Joh K."/>
        </authorList>
    </citation>
    <scope>NUCLEOTIDE SEQUENCE [LARGE SCALE GENOMIC DNA]</scope>
    <source>
        <strain evidence="2 3">HMF7856</strain>
    </source>
</reference>
<dbReference type="SUPFAM" id="SSF52540">
    <property type="entry name" value="P-loop containing nucleoside triphosphate hydrolases"/>
    <property type="match status" value="1"/>
</dbReference>
<feature type="domain" description="CobQ/CobB/MinD/ParA nucleotide binding" evidence="1">
    <location>
        <begin position="5"/>
        <end position="171"/>
    </location>
</feature>
<dbReference type="InterPro" id="IPR027417">
    <property type="entry name" value="P-loop_NTPase"/>
</dbReference>
<dbReference type="InterPro" id="IPR050678">
    <property type="entry name" value="DNA_Partitioning_ATPase"/>
</dbReference>
<dbReference type="CDD" id="cd02042">
    <property type="entry name" value="ParAB_family"/>
    <property type="match status" value="1"/>
</dbReference>
<evidence type="ECO:0000313" key="2">
    <source>
        <dbReference type="EMBL" id="QQL49884.1"/>
    </source>
</evidence>
<evidence type="ECO:0000259" key="1">
    <source>
        <dbReference type="Pfam" id="PF01656"/>
    </source>
</evidence>
<name>A0A6I4HWY3_9SPHI</name>
<gene>
    <name evidence="2" type="ORF">GO620_000085</name>
</gene>
<dbReference type="AlphaFoldDB" id="A0A6I4HWY3"/>
<evidence type="ECO:0000313" key="3">
    <source>
        <dbReference type="Proteomes" id="UP000429232"/>
    </source>
</evidence>
<dbReference type="KEGG" id="mgik:GO620_000085"/>
<sequence length="201" mass="21902">MAKIITIAHQKGGVGKSTLALNLALCFKDQLKVALIDSDVQGSIYHIKNDFPELDILSPEKISVIPDLSYDLIIVDTPPYLSNKLNELFGYSDYVLVPSKAGFFDVMAIKSTLALIRFAQAQNTKLKAGIVLNMIKPRSGITSEVIELLSSLGTPILTTRIVDRVSLARSSMTSGILKSSDQKAIEEVTHLAEEIVNVISE</sequence>
<dbReference type="Proteomes" id="UP000429232">
    <property type="component" value="Chromosome"/>
</dbReference>
<protein>
    <submittedName>
        <fullName evidence="2">ParA family protein</fullName>
    </submittedName>
</protein>
<dbReference type="Gene3D" id="3.40.50.300">
    <property type="entry name" value="P-loop containing nucleotide triphosphate hydrolases"/>
    <property type="match status" value="1"/>
</dbReference>
<dbReference type="PANTHER" id="PTHR13696:SF96">
    <property type="entry name" value="COBQ_COBB_MIND_PARA NUCLEOTIDE BINDING DOMAIN-CONTAINING PROTEIN"/>
    <property type="match status" value="1"/>
</dbReference>
<dbReference type="EMBL" id="CP066775">
    <property type="protein sequence ID" value="QQL49884.1"/>
    <property type="molecule type" value="Genomic_DNA"/>
</dbReference>
<dbReference type="RefSeq" id="WP_157523407.1">
    <property type="nucleotide sequence ID" value="NZ_CP066775.1"/>
</dbReference>
<dbReference type="InterPro" id="IPR002586">
    <property type="entry name" value="CobQ/CobB/MinD/ParA_Nub-bd_dom"/>
</dbReference>
<accession>A0A6I4HWY3</accession>
<dbReference type="PIRSF" id="PIRSF009320">
    <property type="entry name" value="Nuc_binding_HP_1000"/>
    <property type="match status" value="1"/>
</dbReference>